<dbReference type="GO" id="GO:0006261">
    <property type="term" value="P:DNA-templated DNA replication"/>
    <property type="evidence" value="ECO:0007669"/>
    <property type="project" value="InterPro"/>
</dbReference>
<organism evidence="4">
    <name type="scientific">Siphoviridae sp. ctvNP11</name>
    <dbReference type="NCBI Taxonomy" id="2825721"/>
    <lineage>
        <taxon>Viruses</taxon>
        <taxon>Duplodnaviria</taxon>
        <taxon>Heunggongvirae</taxon>
        <taxon>Uroviricota</taxon>
        <taxon>Caudoviricetes</taxon>
    </lineage>
</organism>
<name>A0A8S5PEI6_9CAUD</name>
<reference evidence="4" key="1">
    <citation type="journal article" date="2021" name="Proc. Natl. Acad. Sci. U.S.A.">
        <title>A Catalog of Tens of Thousands of Viruses from Human Metagenomes Reveals Hidden Associations with Chronic Diseases.</title>
        <authorList>
            <person name="Tisza M.J."/>
            <person name="Buck C.B."/>
        </authorList>
    </citation>
    <scope>NUCLEOTIDE SEQUENCE</scope>
    <source>
        <strain evidence="4">CtvNP11</strain>
    </source>
</reference>
<dbReference type="InterPro" id="IPR012337">
    <property type="entry name" value="RNaseH-like_sf"/>
</dbReference>
<dbReference type="GO" id="GO:0006302">
    <property type="term" value="P:double-strand break repair"/>
    <property type="evidence" value="ECO:0007669"/>
    <property type="project" value="TreeGrafter"/>
</dbReference>
<proteinExistence type="predicted"/>
<dbReference type="PANTHER" id="PTHR10133:SF27">
    <property type="entry name" value="DNA POLYMERASE NU"/>
    <property type="match status" value="1"/>
</dbReference>
<evidence type="ECO:0000256" key="1">
    <source>
        <dbReference type="ARBA" id="ARBA00022705"/>
    </source>
</evidence>
<dbReference type="Pfam" id="PF00476">
    <property type="entry name" value="DNA_pol_A"/>
    <property type="match status" value="1"/>
</dbReference>
<dbReference type="InterPro" id="IPR043502">
    <property type="entry name" value="DNA/RNA_pol_sf"/>
</dbReference>
<evidence type="ECO:0000259" key="3">
    <source>
        <dbReference type="SMART" id="SM00482"/>
    </source>
</evidence>
<dbReference type="Gene3D" id="3.30.70.370">
    <property type="match status" value="2"/>
</dbReference>
<dbReference type="EMBL" id="BK015403">
    <property type="protein sequence ID" value="DAE05088.1"/>
    <property type="molecule type" value="Genomic_DNA"/>
</dbReference>
<keyword evidence="1" id="KW-0235">DNA replication</keyword>
<dbReference type="PANTHER" id="PTHR10133">
    <property type="entry name" value="DNA POLYMERASE I"/>
    <property type="match status" value="1"/>
</dbReference>
<dbReference type="CDD" id="cd08642">
    <property type="entry name" value="DNA_pol_A_pol_I_A"/>
    <property type="match status" value="1"/>
</dbReference>
<evidence type="ECO:0000313" key="4">
    <source>
        <dbReference type="EMBL" id="DAE05088.1"/>
    </source>
</evidence>
<evidence type="ECO:0000256" key="2">
    <source>
        <dbReference type="ARBA" id="ARBA00023109"/>
    </source>
</evidence>
<dbReference type="SUPFAM" id="SSF53098">
    <property type="entry name" value="Ribonuclease H-like"/>
    <property type="match status" value="1"/>
</dbReference>
<dbReference type="InterPro" id="IPR002298">
    <property type="entry name" value="DNA_polymerase_A"/>
</dbReference>
<dbReference type="SMART" id="SM00482">
    <property type="entry name" value="POLAc"/>
    <property type="match status" value="1"/>
</dbReference>
<feature type="domain" description="DNA-directed DNA polymerase family A palm" evidence="3">
    <location>
        <begin position="386"/>
        <end position="630"/>
    </location>
</feature>
<dbReference type="GO" id="GO:0003887">
    <property type="term" value="F:DNA-directed DNA polymerase activity"/>
    <property type="evidence" value="ECO:0007669"/>
    <property type="project" value="InterPro"/>
</dbReference>
<dbReference type="Gene3D" id="1.10.150.20">
    <property type="entry name" value="5' to 3' exonuclease, C-terminal subdomain"/>
    <property type="match status" value="2"/>
</dbReference>
<dbReference type="InterPro" id="IPR001098">
    <property type="entry name" value="DNA-dir_DNA_pol_A_palm_dom"/>
</dbReference>
<sequence length="665" mass="75034">MKETLIDIETYCEADIKKCGLYRYVSDPSFEILLIAWATDEGEGFGETKLADLASGDPFPKELLDDFKDSDVTLIAHNAAFERVSFSRYLQQHYPGRYLKPGTFLSPDNWICTMVMAASLTLPMALKDVGEVLRTTQQKDEEGKRLIKLFSAPCKPTKSNGGRTRNLPHHLPEDWEKFKYYCIQDVNTEVDIYKRLKRFPMPAREWHHYRVNERINDRGVRIDTELVRQAITCDLLLSDAMTTKAYELTGLENPNSVSQLKTWLDERGISMDTLGKKNVTEMIGELDKNGVDAEAMDMLKLRLQMAKSSVKKYQAAERCVCPDGRARGLFQFYGASRTGRYSGRNIQLQNLPQNHISTLDEARTLVKMGCFDMVESIYGNTPDVLSQLIRTMLIPKDGCEFIVADFSAIEARVLAWKAGEQWVLDAFKNGEDLYCATASQMFHVPVVKHGINGDLRQKGKIATLACGYGGSSGALISMGALQMGLKEEELPEIIDSWREANPKIVQYWWDVEKAAMQAFKTGERQDIGRISFAFSSGTLWMVLPSGRKLAYLVPKQQPNRFGRMSLTYEGVGQNHKWARQETYSGRLVENATQAIARDILAEAMARIEDEGLNIVAHVHDEVIIEAPKGKYTVEEICQLMAANPDWCDGLPLAAAGYKGDYYFKD</sequence>
<protein>
    <submittedName>
        <fullName evidence="4">DNA polymerase I</fullName>
    </submittedName>
</protein>
<keyword evidence="2" id="KW-1194">Viral DNA replication</keyword>
<dbReference type="GO" id="GO:0003677">
    <property type="term" value="F:DNA binding"/>
    <property type="evidence" value="ECO:0007669"/>
    <property type="project" value="InterPro"/>
</dbReference>
<dbReference type="SUPFAM" id="SSF56672">
    <property type="entry name" value="DNA/RNA polymerases"/>
    <property type="match status" value="1"/>
</dbReference>
<dbReference type="GO" id="GO:0039693">
    <property type="term" value="P:viral DNA genome replication"/>
    <property type="evidence" value="ECO:0007669"/>
    <property type="project" value="UniProtKB-KW"/>
</dbReference>
<accession>A0A8S5PEI6</accession>